<dbReference type="InterPro" id="IPR053137">
    <property type="entry name" value="NLR-like"/>
</dbReference>
<dbReference type="InterPro" id="IPR027417">
    <property type="entry name" value="P-loop_NTPase"/>
</dbReference>
<dbReference type="PANTHER" id="PTHR46082">
    <property type="entry name" value="ATP/GTP-BINDING PROTEIN-RELATED"/>
    <property type="match status" value="1"/>
</dbReference>
<feature type="domain" description="DUF7779" evidence="3">
    <location>
        <begin position="294"/>
        <end position="387"/>
    </location>
</feature>
<evidence type="ECO:0000313" key="5">
    <source>
        <dbReference type="Proteomes" id="UP001500460"/>
    </source>
</evidence>
<dbReference type="Pfam" id="PF13424">
    <property type="entry name" value="TPR_12"/>
    <property type="match status" value="1"/>
</dbReference>
<dbReference type="RefSeq" id="WP_344604091.1">
    <property type="nucleotide sequence ID" value="NZ_BAAATK010000019.1"/>
</dbReference>
<proteinExistence type="predicted"/>
<dbReference type="EMBL" id="BAAATK010000019">
    <property type="protein sequence ID" value="GAA2440353.1"/>
    <property type="molecule type" value="Genomic_DNA"/>
</dbReference>
<dbReference type="Gene3D" id="3.40.50.300">
    <property type="entry name" value="P-loop containing nucleotide triphosphate hydrolases"/>
    <property type="match status" value="1"/>
</dbReference>
<gene>
    <name evidence="4" type="primary">fxsT_2</name>
    <name evidence="4" type="ORF">GCM10010421_33450</name>
</gene>
<evidence type="ECO:0000259" key="2">
    <source>
        <dbReference type="Pfam" id="PF00931"/>
    </source>
</evidence>
<reference evidence="4 5" key="1">
    <citation type="journal article" date="2019" name="Int. J. Syst. Evol. Microbiol.">
        <title>The Global Catalogue of Microorganisms (GCM) 10K type strain sequencing project: providing services to taxonomists for standard genome sequencing and annotation.</title>
        <authorList>
            <consortium name="The Broad Institute Genomics Platform"/>
            <consortium name="The Broad Institute Genome Sequencing Center for Infectious Disease"/>
            <person name="Wu L."/>
            <person name="Ma J."/>
        </authorList>
    </citation>
    <scope>NUCLEOTIDE SEQUENCE [LARGE SCALE GENOMIC DNA]</scope>
    <source>
        <strain evidence="4 5">JCM 6922</strain>
    </source>
</reference>
<dbReference type="Pfam" id="PF25000">
    <property type="entry name" value="DUF7779"/>
    <property type="match status" value="1"/>
</dbReference>
<sequence length="926" mass="100638">MHVHGREPVPWPHQVGVLPREAAAFQRRDEIDQLRAALTDSGTAVLCQVLRGTGGVGKTQLAAHYARQAWIGDELDVLVWVSASSRPAIVSAFAQAAEELLAHEPGDPERSAEAFLSWLEPKPPGFEPVCRWLVVLDDVADPADVTGLWPAKNPYGRTVVTTRRRDAALPGHRIDLGVFTPDQAVAYLVDFLAEHGRHDNPDELRALAQDLGYLPLALSQAAAYIVDADIPVSCSRCTHQQCPSYRRRLADRATSLASMLPEPGTLPDDQNTTVSAAWSLSIERADNLNPAGLARPTLQLAAMLDPNGIPQSVLTSGPARTYLAQHRTQAAAEQGTVDEVTELDVWGALRALHRLSLIDHDPESPQQSVRVHQLIQRATRDTLGPQEHRQIVRAAGDALLEGWPAPHLPLAQTLRANAQVLIHCAGDALFGENEHHHVLMHVGVSLSKAGQFTAAVRHFQDLVDRARALLGPDHPETLLARDNLAANRGEAGDARGAVEALAELLTDRLRVQGPDHSDTLDTRYGLARWRGEAGDAAGAAGAYAELLTDRLRIQGPDHSDTLDTRIALTRWRGEAGDAAGAAEAFAELLTDLLRIHGPDHPSTLDTRHKFAEWRGHAGDAAGAAEALAELLADRVRAVGPDHPEALNDRFCLAHWRGEAGDAAGAAEDLAELLTDRLRILGPDHVDTLRARFGLARWRGEAGDAAGAVEGFAELLTERLRILGPDHRDTLSARYWLARWRGEAGDAAGAAEDLAELLTDRLRILGPDHVDTLRARFGLARWRGEAGDAAGAVEGFAELLTERLRILGPDHRDTLSARYWLARWRGEAGDAAGAAEALAELHTDHLRIQGPDYPDKLSTQNELAYWMAIMRGEAGDADGAAEDLAALLVRRQQQDGPTHRNTLRTKNQLAHWRRRGSMEADGHLSTD</sequence>
<keyword evidence="5" id="KW-1185">Reference proteome</keyword>
<dbReference type="SUPFAM" id="SSF52540">
    <property type="entry name" value="P-loop containing nucleoside triphosphate hydrolases"/>
    <property type="match status" value="1"/>
</dbReference>
<accession>A0ABN3JU20</accession>
<organism evidence="4 5">
    <name type="scientific">Streptomyces glaucus</name>
    <dbReference type="NCBI Taxonomy" id="284029"/>
    <lineage>
        <taxon>Bacteria</taxon>
        <taxon>Bacillati</taxon>
        <taxon>Actinomycetota</taxon>
        <taxon>Actinomycetes</taxon>
        <taxon>Kitasatosporales</taxon>
        <taxon>Streptomycetaceae</taxon>
        <taxon>Streptomyces</taxon>
    </lineage>
</organism>
<dbReference type="InterPro" id="IPR011990">
    <property type="entry name" value="TPR-like_helical_dom_sf"/>
</dbReference>
<name>A0ABN3JU20_9ACTN</name>
<dbReference type="InterPro" id="IPR002182">
    <property type="entry name" value="NB-ARC"/>
</dbReference>
<feature type="region of interest" description="Disordered" evidence="1">
    <location>
        <begin position="906"/>
        <end position="926"/>
    </location>
</feature>
<evidence type="ECO:0000259" key="3">
    <source>
        <dbReference type="Pfam" id="PF25000"/>
    </source>
</evidence>
<dbReference type="Proteomes" id="UP001500460">
    <property type="component" value="Unassembled WGS sequence"/>
</dbReference>
<dbReference type="InterPro" id="IPR056681">
    <property type="entry name" value="DUF7779"/>
</dbReference>
<comment type="caution">
    <text evidence="4">The sequence shown here is derived from an EMBL/GenBank/DDBJ whole genome shotgun (WGS) entry which is preliminary data.</text>
</comment>
<dbReference type="Gene3D" id="1.25.40.10">
    <property type="entry name" value="Tetratricopeptide repeat domain"/>
    <property type="match status" value="3"/>
</dbReference>
<evidence type="ECO:0000313" key="4">
    <source>
        <dbReference type="EMBL" id="GAA2440353.1"/>
    </source>
</evidence>
<dbReference type="PANTHER" id="PTHR46082:SF6">
    <property type="entry name" value="AAA+ ATPASE DOMAIN-CONTAINING PROTEIN-RELATED"/>
    <property type="match status" value="1"/>
</dbReference>
<protein>
    <submittedName>
        <fullName evidence="4">FxSxx-COOH system tetratricopeptide repeat protein</fullName>
    </submittedName>
</protein>
<feature type="domain" description="NB-ARC" evidence="2">
    <location>
        <begin position="29"/>
        <end position="167"/>
    </location>
</feature>
<evidence type="ECO:0000256" key="1">
    <source>
        <dbReference type="SAM" id="MobiDB-lite"/>
    </source>
</evidence>
<dbReference type="Pfam" id="PF00931">
    <property type="entry name" value="NB-ARC"/>
    <property type="match status" value="1"/>
</dbReference>
<dbReference type="Pfam" id="PF13374">
    <property type="entry name" value="TPR_10"/>
    <property type="match status" value="1"/>
</dbReference>
<feature type="compositionally biased region" description="Basic and acidic residues" evidence="1">
    <location>
        <begin position="915"/>
        <end position="926"/>
    </location>
</feature>
<dbReference type="SUPFAM" id="SSF48452">
    <property type="entry name" value="TPR-like"/>
    <property type="match status" value="3"/>
</dbReference>